<evidence type="ECO:0000256" key="1">
    <source>
        <dbReference type="ARBA" id="ARBA00004651"/>
    </source>
</evidence>
<keyword evidence="4 7" id="KW-0812">Transmembrane</keyword>
<comment type="caution">
    <text evidence="8">The sequence shown here is derived from an EMBL/GenBank/DDBJ whole genome shotgun (WGS) entry which is preliminary data.</text>
</comment>
<evidence type="ECO:0000256" key="6">
    <source>
        <dbReference type="ARBA" id="ARBA00023136"/>
    </source>
</evidence>
<dbReference type="InterPro" id="IPR053166">
    <property type="entry name" value="UPF0718_permease"/>
</dbReference>
<keyword evidence="3" id="KW-1003">Cell membrane</keyword>
<evidence type="ECO:0000313" key="9">
    <source>
        <dbReference type="Proteomes" id="UP000322976"/>
    </source>
</evidence>
<reference evidence="8 9" key="1">
    <citation type="submission" date="2019-08" db="EMBL/GenBank/DDBJ databases">
        <title>Calorimonas adulescens gen. nov., sp. nov., an anaerobic thermophilic bacterium from Sakhalin hot spring.</title>
        <authorList>
            <person name="Khomyakova M.A."/>
            <person name="Merkel A.Y."/>
            <person name="Novikov A."/>
            <person name="Bonch-Osmolovskaya E.A."/>
            <person name="Slobodkin A.I."/>
        </authorList>
    </citation>
    <scope>NUCLEOTIDE SEQUENCE [LARGE SCALE GENOMIC DNA]</scope>
    <source>
        <strain evidence="8 9">A05MB</strain>
    </source>
</reference>
<organism evidence="8 9">
    <name type="scientific">Calorimonas adulescens</name>
    <dbReference type="NCBI Taxonomy" id="2606906"/>
    <lineage>
        <taxon>Bacteria</taxon>
        <taxon>Bacillati</taxon>
        <taxon>Bacillota</taxon>
        <taxon>Clostridia</taxon>
        <taxon>Thermoanaerobacterales</taxon>
        <taxon>Thermoanaerobacteraceae</taxon>
        <taxon>Calorimonas</taxon>
    </lineage>
</organism>
<keyword evidence="6 7" id="KW-0472">Membrane</keyword>
<feature type="transmembrane region" description="Helical" evidence="7">
    <location>
        <begin position="286"/>
        <end position="306"/>
    </location>
</feature>
<keyword evidence="9" id="KW-1185">Reference proteome</keyword>
<feature type="transmembrane region" description="Helical" evidence="7">
    <location>
        <begin position="119"/>
        <end position="136"/>
    </location>
</feature>
<evidence type="ECO:0000256" key="2">
    <source>
        <dbReference type="ARBA" id="ARBA00006386"/>
    </source>
</evidence>
<dbReference type="GO" id="GO:0005886">
    <property type="term" value="C:plasma membrane"/>
    <property type="evidence" value="ECO:0007669"/>
    <property type="project" value="UniProtKB-SubCell"/>
</dbReference>
<gene>
    <name evidence="8" type="ORF">FWJ32_12510</name>
</gene>
<comment type="similarity">
    <text evidence="2">Belongs to the UPF0718 family.</text>
</comment>
<evidence type="ECO:0000256" key="5">
    <source>
        <dbReference type="ARBA" id="ARBA00022989"/>
    </source>
</evidence>
<dbReference type="PANTHER" id="PTHR42775:SF2">
    <property type="entry name" value="PERMEASE"/>
    <property type="match status" value="1"/>
</dbReference>
<evidence type="ECO:0000256" key="4">
    <source>
        <dbReference type="ARBA" id="ARBA00022692"/>
    </source>
</evidence>
<dbReference type="EMBL" id="VTPS01000027">
    <property type="protein sequence ID" value="TZE80689.1"/>
    <property type="molecule type" value="Genomic_DNA"/>
</dbReference>
<dbReference type="AlphaFoldDB" id="A0A5D8Q999"/>
<dbReference type="Pfam" id="PF03773">
    <property type="entry name" value="ArsP_1"/>
    <property type="match status" value="1"/>
</dbReference>
<dbReference type="RefSeq" id="WP_149546302.1">
    <property type="nucleotide sequence ID" value="NZ_VTPS01000027.1"/>
</dbReference>
<keyword evidence="5 7" id="KW-1133">Transmembrane helix</keyword>
<name>A0A5D8Q999_9THEO</name>
<comment type="subcellular location">
    <subcellularLocation>
        <location evidence="1">Cell membrane</location>
        <topology evidence="1">Multi-pass membrane protein</topology>
    </subcellularLocation>
</comment>
<proteinExistence type="inferred from homology"/>
<accession>A0A5D8Q999</accession>
<sequence length="307" mass="33533">MFQTVNLLNTGKVFLTILGELILLFIGISFLVALTQRYLSKEKIKMILSAPRKELNSILGAALGAVTPFCSCSTIPILVGLFKSEAPFCGAISFLMSSPILNPAIILLFLTFFGLKETVIYAAFTFIFAVVIGILLDKLGMEREVKRVTIKGEMQEEIAYDKLQGSFFEKNKIVIKSALIDAVGLFRQVFPYLLIGAGIGAFIYGFVPENLIIKLAGKSNFYSVPIAAIIGIPMYIRTETMIPIAQVLVSKGMSYGTVMALIIGGTGASIPELFLLNSIFKKKMMIAFVVSIFVVAVITGYVFNIVM</sequence>
<evidence type="ECO:0000313" key="8">
    <source>
        <dbReference type="EMBL" id="TZE80689.1"/>
    </source>
</evidence>
<dbReference type="PANTHER" id="PTHR42775">
    <property type="entry name" value="PERMEASE RV2963-RELATED"/>
    <property type="match status" value="1"/>
</dbReference>
<evidence type="ECO:0000256" key="3">
    <source>
        <dbReference type="ARBA" id="ARBA00022475"/>
    </source>
</evidence>
<dbReference type="InterPro" id="IPR005524">
    <property type="entry name" value="DUF318"/>
</dbReference>
<dbReference type="Proteomes" id="UP000322976">
    <property type="component" value="Unassembled WGS sequence"/>
</dbReference>
<feature type="transmembrane region" description="Helical" evidence="7">
    <location>
        <begin position="13"/>
        <end position="34"/>
    </location>
</feature>
<evidence type="ECO:0000256" key="7">
    <source>
        <dbReference type="SAM" id="Phobius"/>
    </source>
</evidence>
<feature type="transmembrane region" description="Helical" evidence="7">
    <location>
        <begin position="219"/>
        <end position="236"/>
    </location>
</feature>
<feature type="transmembrane region" description="Helical" evidence="7">
    <location>
        <begin position="91"/>
        <end position="112"/>
    </location>
</feature>
<feature type="transmembrane region" description="Helical" evidence="7">
    <location>
        <begin position="256"/>
        <end position="274"/>
    </location>
</feature>
<feature type="transmembrane region" description="Helical" evidence="7">
    <location>
        <begin position="189"/>
        <end position="207"/>
    </location>
</feature>
<feature type="transmembrane region" description="Helical" evidence="7">
    <location>
        <begin position="55"/>
        <end position="79"/>
    </location>
</feature>
<protein>
    <submittedName>
        <fullName evidence="8">Permease</fullName>
    </submittedName>
</protein>